<dbReference type="InterPro" id="IPR009569">
    <property type="entry name" value="AA_synth_put"/>
</dbReference>
<accession>A0A071MHA5</accession>
<dbReference type="SUPFAM" id="SSF160519">
    <property type="entry name" value="BB2672-like"/>
    <property type="match status" value="1"/>
</dbReference>
<comment type="caution">
    <text evidence="1">The sequence shown here is derived from an EMBL/GenBank/DDBJ whole genome shotgun (WGS) entry which is preliminary data.</text>
</comment>
<reference evidence="1" key="1">
    <citation type="submission" date="2014-04" db="EMBL/GenBank/DDBJ databases">
        <title>In planta biocontrol of soil-borne Fusarium wilt of banana through a plant endophytic bacterium, Burkholderia cenocepacia 869T2.</title>
        <authorList>
            <person name="Ho Y.-N."/>
            <person name="Chiang H.-M."/>
            <person name="Chao C.-P."/>
            <person name="Su C.-C."/>
            <person name="Hsu H.-F."/>
            <person name="Guo C.-T."/>
            <person name="Hsieh J.-L."/>
            <person name="Huang C.-C."/>
        </authorList>
    </citation>
    <scope>NUCLEOTIDE SEQUENCE [LARGE SCALE GENOMIC DNA]</scope>
    <source>
        <strain evidence="1">869T2</strain>
    </source>
</reference>
<dbReference type="EMBL" id="JJOA01000034">
    <property type="protein sequence ID" value="KEA55876.1"/>
    <property type="molecule type" value="Genomic_DNA"/>
</dbReference>
<protein>
    <recommendedName>
        <fullName evidence="2">Amino acid synthesis family protein</fullName>
    </recommendedName>
</protein>
<proteinExistence type="predicted"/>
<name>A0A071MHA5_9BURK</name>
<dbReference type="OrthoDB" id="8680986at2"/>
<dbReference type="InterPro" id="IPR035936">
    <property type="entry name" value="BB2672"/>
</dbReference>
<dbReference type="AlphaFoldDB" id="A0A071MHA5"/>
<sequence length="184" mass="19344">MSPPIAKILVHLVERRAELDVPVDPPHRQVVVAAVLRIDSWRADEPLAALESLYELGAELGTLLTGRARGALDVPPSAIQAYGKAALVGSEVPLECAAAILHPRMGKAMRESLPGATSLIPSVTKRGAPGTCVDVPLHGSTDMWSFDHFDTVSLTLADAPAPNEIVVAIGLADSGRPLACVRPK</sequence>
<gene>
    <name evidence="1" type="ORF">DT99_29515</name>
</gene>
<dbReference type="Gene3D" id="3.30.1330.110">
    <property type="entry name" value="BB2672"/>
    <property type="match status" value="1"/>
</dbReference>
<dbReference type="Pfam" id="PF06684">
    <property type="entry name" value="AA_synth"/>
    <property type="match status" value="1"/>
</dbReference>
<evidence type="ECO:0008006" key="2">
    <source>
        <dbReference type="Google" id="ProtNLM"/>
    </source>
</evidence>
<evidence type="ECO:0000313" key="1">
    <source>
        <dbReference type="EMBL" id="KEA55876.1"/>
    </source>
</evidence>
<organism evidence="1">
    <name type="scientific">Burkholderia cenocepacia</name>
    <dbReference type="NCBI Taxonomy" id="95486"/>
    <lineage>
        <taxon>Bacteria</taxon>
        <taxon>Pseudomonadati</taxon>
        <taxon>Pseudomonadota</taxon>
        <taxon>Betaproteobacteria</taxon>
        <taxon>Burkholderiales</taxon>
        <taxon>Burkholderiaceae</taxon>
        <taxon>Burkholderia</taxon>
        <taxon>Burkholderia cepacia complex</taxon>
    </lineage>
</organism>